<dbReference type="InterPro" id="IPR008969">
    <property type="entry name" value="CarboxyPept-like_regulatory"/>
</dbReference>
<dbReference type="RefSeq" id="WP_091545937.1">
    <property type="nucleotide sequence ID" value="NZ_FONY01000021.1"/>
</dbReference>
<proteinExistence type="predicted"/>
<organism evidence="1 2">
    <name type="scientific">Thermoflexibacter ruber</name>
    <dbReference type="NCBI Taxonomy" id="1003"/>
    <lineage>
        <taxon>Bacteria</taxon>
        <taxon>Pseudomonadati</taxon>
        <taxon>Bacteroidota</taxon>
        <taxon>Cytophagia</taxon>
        <taxon>Cytophagales</taxon>
        <taxon>Thermoflexibacteraceae</taxon>
        <taxon>Thermoflexibacter</taxon>
    </lineage>
</organism>
<dbReference type="EMBL" id="FONY01000021">
    <property type="protein sequence ID" value="SFF24341.1"/>
    <property type="molecule type" value="Genomic_DNA"/>
</dbReference>
<dbReference type="Pfam" id="PF13715">
    <property type="entry name" value="CarbopepD_reg_2"/>
    <property type="match status" value="1"/>
</dbReference>
<dbReference type="Proteomes" id="UP000199513">
    <property type="component" value="Unassembled WGS sequence"/>
</dbReference>
<sequence length="215" mass="24266">MYRKIYYLVCLLVLFLFISYTSLKAQGQRKVITFSGLVVQGDSAYGVPGANVYVLKAGRGTSTDYRGFFSMPTLEGDTVTISAVGFQKQTVIIPRVIDMSYHVVVNLKESTTMLAGVEVLPFSNEEQFKEAFIALQLPSKELENIEKNLSPRQLTNMAMAMPMDGSLNYKFYLNQQASQMGNRNFATTIPLLNPFAWIELIKSIKRGDFKRKDRD</sequence>
<dbReference type="OrthoDB" id="1115630at2"/>
<gene>
    <name evidence="1" type="ORF">SAMN04488541_102187</name>
</gene>
<name>A0A1I2H6T4_9BACT</name>
<keyword evidence="2" id="KW-1185">Reference proteome</keyword>
<dbReference type="AlphaFoldDB" id="A0A1I2H6T4"/>
<accession>A0A1I2H6T4</accession>
<evidence type="ECO:0000313" key="1">
    <source>
        <dbReference type="EMBL" id="SFF24341.1"/>
    </source>
</evidence>
<reference evidence="1 2" key="1">
    <citation type="submission" date="2016-10" db="EMBL/GenBank/DDBJ databases">
        <authorList>
            <person name="de Groot N.N."/>
        </authorList>
    </citation>
    <scope>NUCLEOTIDE SEQUENCE [LARGE SCALE GENOMIC DNA]</scope>
    <source>
        <strain>GEY</strain>
        <strain evidence="2">DSM 9560</strain>
    </source>
</reference>
<protein>
    <submittedName>
        <fullName evidence="1">CarboxypepD_reg-like domain-containing protein</fullName>
    </submittedName>
</protein>
<evidence type="ECO:0000313" key="2">
    <source>
        <dbReference type="Proteomes" id="UP000199513"/>
    </source>
</evidence>
<dbReference type="SUPFAM" id="SSF49464">
    <property type="entry name" value="Carboxypeptidase regulatory domain-like"/>
    <property type="match status" value="1"/>
</dbReference>
<dbReference type="STRING" id="1003.SAMN04488541_102187"/>